<keyword evidence="2" id="KW-1185">Reference proteome</keyword>
<evidence type="ECO:0000313" key="1">
    <source>
        <dbReference type="EMBL" id="KAK2946887.1"/>
    </source>
</evidence>
<dbReference type="EMBL" id="JARBJD010000216">
    <property type="protein sequence ID" value="KAK2946887.1"/>
    <property type="molecule type" value="Genomic_DNA"/>
</dbReference>
<name>A0ABQ9X7D9_9EUKA</name>
<proteinExistence type="predicted"/>
<accession>A0ABQ9X7D9</accession>
<evidence type="ECO:0000313" key="2">
    <source>
        <dbReference type="Proteomes" id="UP001281761"/>
    </source>
</evidence>
<organism evidence="1 2">
    <name type="scientific">Blattamonas nauphoetae</name>
    <dbReference type="NCBI Taxonomy" id="2049346"/>
    <lineage>
        <taxon>Eukaryota</taxon>
        <taxon>Metamonada</taxon>
        <taxon>Preaxostyla</taxon>
        <taxon>Oxymonadida</taxon>
        <taxon>Blattamonas</taxon>
    </lineage>
</organism>
<sequence length="88" mass="9228">MAGVLGALFSSNQLSNSHVDASVLLSADKGRTESVGRPNASAPSFPLDEHDENYVLCGIIVCGVASTEMPDDEFDHFCSPSSVSPTEL</sequence>
<reference evidence="1 2" key="1">
    <citation type="journal article" date="2022" name="bioRxiv">
        <title>Genomics of Preaxostyla Flagellates Illuminates Evolutionary Transitions and the Path Towards Mitochondrial Loss.</title>
        <authorList>
            <person name="Novak L.V.F."/>
            <person name="Treitli S.C."/>
            <person name="Pyrih J."/>
            <person name="Halakuc P."/>
            <person name="Pipaliya S.V."/>
            <person name="Vacek V."/>
            <person name="Brzon O."/>
            <person name="Soukal P."/>
            <person name="Eme L."/>
            <person name="Dacks J.B."/>
            <person name="Karnkowska A."/>
            <person name="Elias M."/>
            <person name="Hampl V."/>
        </authorList>
    </citation>
    <scope>NUCLEOTIDE SEQUENCE [LARGE SCALE GENOMIC DNA]</scope>
    <source>
        <strain evidence="1">NAU3</strain>
        <tissue evidence="1">Gut</tissue>
    </source>
</reference>
<gene>
    <name evidence="1" type="ORF">BLNAU_18186</name>
</gene>
<protein>
    <submittedName>
        <fullName evidence="1">Uncharacterized protein</fullName>
    </submittedName>
</protein>
<dbReference type="Proteomes" id="UP001281761">
    <property type="component" value="Unassembled WGS sequence"/>
</dbReference>
<comment type="caution">
    <text evidence="1">The sequence shown here is derived from an EMBL/GenBank/DDBJ whole genome shotgun (WGS) entry which is preliminary data.</text>
</comment>